<reference evidence="2 3" key="1">
    <citation type="submission" date="2018-09" db="EMBL/GenBank/DDBJ databases">
        <title>Comparative genomics of Leucobacter spp.</title>
        <authorList>
            <person name="Reis A.C."/>
            <person name="Kolvenbach B.A."/>
            <person name="Corvini P.F.X."/>
            <person name="Nunes O.C."/>
        </authorList>
    </citation>
    <scope>NUCLEOTIDE SEQUENCE [LARGE SCALE GENOMIC DNA]</scope>
    <source>
        <strain evidence="2 3">TAN 31504</strain>
    </source>
</reference>
<keyword evidence="1" id="KW-0812">Transmembrane</keyword>
<keyword evidence="1" id="KW-0472">Membrane</keyword>
<evidence type="ECO:0008006" key="4">
    <source>
        <dbReference type="Google" id="ProtNLM"/>
    </source>
</evidence>
<evidence type="ECO:0000256" key="1">
    <source>
        <dbReference type="SAM" id="Phobius"/>
    </source>
</evidence>
<name>A0ABS1SGI4_9MICO</name>
<gene>
    <name evidence="2" type="ORF">D3230_06725</name>
</gene>
<feature type="transmembrane region" description="Helical" evidence="1">
    <location>
        <begin position="21"/>
        <end position="43"/>
    </location>
</feature>
<feature type="transmembrane region" description="Helical" evidence="1">
    <location>
        <begin position="63"/>
        <end position="85"/>
    </location>
</feature>
<evidence type="ECO:0000313" key="2">
    <source>
        <dbReference type="EMBL" id="MBL3678991.1"/>
    </source>
</evidence>
<organism evidence="2 3">
    <name type="scientific">Leucobacter chromiireducens subsp. solipictus</name>
    <dbReference type="NCBI Taxonomy" id="398235"/>
    <lineage>
        <taxon>Bacteria</taxon>
        <taxon>Bacillati</taxon>
        <taxon>Actinomycetota</taxon>
        <taxon>Actinomycetes</taxon>
        <taxon>Micrococcales</taxon>
        <taxon>Microbacteriaceae</taxon>
        <taxon>Leucobacter</taxon>
    </lineage>
</organism>
<sequence>MTELSAVYRRVLRRETHASRTAPAVVVVCVVLVTVGVAVWGIFDPRLRDGVGAAIRDLPLAPAAVVAVGAALLLLGFLLLGAGVLPGRNSRRQRTSGRLAVLCDASVLANAVADGVALRCELDRSQARVSVGKRAVAVHVTPTSGVALDADSVRRAAEAVLEDAGFPGTVRVSLASRGVIA</sequence>
<comment type="caution">
    <text evidence="2">The sequence shown here is derived from an EMBL/GenBank/DDBJ whole genome shotgun (WGS) entry which is preliminary data.</text>
</comment>
<dbReference type="EMBL" id="QYAC01000003">
    <property type="protein sequence ID" value="MBL3678991.1"/>
    <property type="molecule type" value="Genomic_DNA"/>
</dbReference>
<keyword evidence="1" id="KW-1133">Transmembrane helix</keyword>
<keyword evidence="3" id="KW-1185">Reference proteome</keyword>
<accession>A0ABS1SGI4</accession>
<evidence type="ECO:0000313" key="3">
    <source>
        <dbReference type="Proteomes" id="UP001645859"/>
    </source>
</evidence>
<protein>
    <recommendedName>
        <fullName evidence="4">Alkaline shock response membrane anchor protein AmaP</fullName>
    </recommendedName>
</protein>
<dbReference type="RefSeq" id="WP_202344259.1">
    <property type="nucleotide sequence ID" value="NZ_BAAAPI010000013.1"/>
</dbReference>
<proteinExistence type="predicted"/>
<dbReference type="Proteomes" id="UP001645859">
    <property type="component" value="Unassembled WGS sequence"/>
</dbReference>